<gene>
    <name evidence="1" type="ORF">C447_02085</name>
</gene>
<dbReference type="AlphaFoldDB" id="M0MB35"/>
<dbReference type="InterPro" id="IPR029058">
    <property type="entry name" value="AB_hydrolase_fold"/>
</dbReference>
<comment type="caution">
    <text evidence="1">The sequence shown here is derived from an EMBL/GenBank/DDBJ whole genome shotgun (WGS) entry which is preliminary data.</text>
</comment>
<reference evidence="1 2" key="1">
    <citation type="journal article" date="2014" name="PLoS Genet.">
        <title>Phylogenetically driven sequencing of extremely halophilic archaea reveals strategies for static and dynamic osmo-response.</title>
        <authorList>
            <person name="Becker E.A."/>
            <person name="Seitzer P.M."/>
            <person name="Tritt A."/>
            <person name="Larsen D."/>
            <person name="Krusor M."/>
            <person name="Yao A.I."/>
            <person name="Wu D."/>
            <person name="Madern D."/>
            <person name="Eisen J.A."/>
            <person name="Darling A.E."/>
            <person name="Facciotti M.T."/>
        </authorList>
    </citation>
    <scope>NUCLEOTIDE SEQUENCE [LARGE SCALE GENOMIC DNA]</scope>
    <source>
        <strain evidence="1 2">100A6</strain>
    </source>
</reference>
<dbReference type="PATRIC" id="fig|1132509.6.peg.487"/>
<evidence type="ECO:0000313" key="2">
    <source>
        <dbReference type="Proteomes" id="UP000011566"/>
    </source>
</evidence>
<proteinExistence type="predicted"/>
<organism evidence="1 2">
    <name type="scientific">Halococcus hamelinensis 100A6</name>
    <dbReference type="NCBI Taxonomy" id="1132509"/>
    <lineage>
        <taxon>Archaea</taxon>
        <taxon>Methanobacteriati</taxon>
        <taxon>Methanobacteriota</taxon>
        <taxon>Stenosarchaea group</taxon>
        <taxon>Halobacteria</taxon>
        <taxon>Halobacteriales</taxon>
        <taxon>Halococcaceae</taxon>
        <taxon>Halococcus</taxon>
    </lineage>
</organism>
<dbReference type="Proteomes" id="UP000011566">
    <property type="component" value="Unassembled WGS sequence"/>
</dbReference>
<dbReference type="EMBL" id="AOMB01000005">
    <property type="protein sequence ID" value="EMA41605.1"/>
    <property type="molecule type" value="Genomic_DNA"/>
</dbReference>
<accession>M0MB35</accession>
<dbReference type="SUPFAM" id="SSF53474">
    <property type="entry name" value="alpha/beta-Hydrolases"/>
    <property type="match status" value="1"/>
</dbReference>
<keyword evidence="2" id="KW-1185">Reference proteome</keyword>
<sequence length="29" mass="3191">MIPEAGHSSNLENSEAVNEALRAFLNDVY</sequence>
<evidence type="ECO:0000313" key="1">
    <source>
        <dbReference type="EMBL" id="EMA41605.1"/>
    </source>
</evidence>
<name>M0MB35_9EURY</name>
<protein>
    <submittedName>
        <fullName evidence="1">Uncharacterized protein</fullName>
    </submittedName>
</protein>